<protein>
    <submittedName>
        <fullName evidence="1">Pyrimidine 5'-nucleotidase</fullName>
    </submittedName>
</protein>
<comment type="caution">
    <text evidence="1">The sequence shown here is derived from an EMBL/GenBank/DDBJ whole genome shotgun (WGS) entry which is preliminary data.</text>
</comment>
<name>A0A4R0K5S1_9ACTN</name>
<dbReference type="Gene3D" id="3.40.50.1000">
    <property type="entry name" value="HAD superfamily/HAD-like"/>
    <property type="match status" value="1"/>
</dbReference>
<reference evidence="1 2" key="1">
    <citation type="submission" date="2019-02" db="EMBL/GenBank/DDBJ databases">
        <title>Kribbella capetownensis sp. nov. and Kribbella speibonae sp. nov., isolated from soil.</title>
        <authorList>
            <person name="Curtis S.M."/>
            <person name="Norton I."/>
            <person name="Everest G.J."/>
            <person name="Meyers P.R."/>
        </authorList>
    </citation>
    <scope>NUCLEOTIDE SEQUENCE [LARGE SCALE GENOMIC DNA]</scope>
    <source>
        <strain evidence="1 2">YM53</strain>
    </source>
</reference>
<sequence length="222" mass="24488">MPPDLDTWILDLDNTLYPAGSALAEQLTHGILSTVAGFYDTDLVGARRIQAELVAEYGTSLRGAMVTRAIDPHEFLGFERRIDYSVLTPNATLATALEALPGRRFVYTNGSVYHAEQALARLGLTTHFDGVFDILAGDLIPKPYPESLDAFLTRFAIDPARAAMVDDLQVNLTLPHERGMTTVWVSGEPVPDGTPYRRIAPRQWHAWDLPAVLRFMVAPADI</sequence>
<dbReference type="InterPro" id="IPR010237">
    <property type="entry name" value="Pyr-5-nucltdase"/>
</dbReference>
<dbReference type="Proteomes" id="UP000293342">
    <property type="component" value="Unassembled WGS sequence"/>
</dbReference>
<evidence type="ECO:0000313" key="2">
    <source>
        <dbReference type="Proteomes" id="UP000293342"/>
    </source>
</evidence>
<dbReference type="SFLD" id="SFLDS00003">
    <property type="entry name" value="Haloacid_Dehalogenase"/>
    <property type="match status" value="1"/>
</dbReference>
<dbReference type="Gene3D" id="1.10.150.450">
    <property type="match status" value="1"/>
</dbReference>
<dbReference type="InterPro" id="IPR036412">
    <property type="entry name" value="HAD-like_sf"/>
</dbReference>
<gene>
    <name evidence="1" type="ORF">E0H75_06190</name>
</gene>
<dbReference type="SUPFAM" id="SSF56784">
    <property type="entry name" value="HAD-like"/>
    <property type="match status" value="1"/>
</dbReference>
<dbReference type="InterPro" id="IPR023214">
    <property type="entry name" value="HAD_sf"/>
</dbReference>
<organism evidence="1 2">
    <name type="scientific">Kribbella capetownensis</name>
    <dbReference type="NCBI Taxonomy" id="1572659"/>
    <lineage>
        <taxon>Bacteria</taxon>
        <taxon>Bacillati</taxon>
        <taxon>Actinomycetota</taxon>
        <taxon>Actinomycetes</taxon>
        <taxon>Propionibacteriales</taxon>
        <taxon>Kribbellaceae</taxon>
        <taxon>Kribbella</taxon>
    </lineage>
</organism>
<dbReference type="InterPro" id="IPR006439">
    <property type="entry name" value="HAD-SF_hydro_IA"/>
</dbReference>
<dbReference type="OrthoDB" id="9803141at2"/>
<dbReference type="PANTHER" id="PTHR12725">
    <property type="entry name" value="HALOACID DEHALOGENASE-LIKE HYDROLASE"/>
    <property type="match status" value="1"/>
</dbReference>
<dbReference type="SFLD" id="SFLDG01129">
    <property type="entry name" value="C1.5:_HAD__Beta-PGM__Phosphata"/>
    <property type="match status" value="1"/>
</dbReference>
<evidence type="ECO:0000313" key="1">
    <source>
        <dbReference type="EMBL" id="TCC53296.1"/>
    </source>
</evidence>
<dbReference type="RefSeq" id="WP_131512116.1">
    <property type="nucleotide sequence ID" value="NZ_SJKD01000001.1"/>
</dbReference>
<proteinExistence type="predicted"/>
<dbReference type="Pfam" id="PF00702">
    <property type="entry name" value="Hydrolase"/>
    <property type="match status" value="1"/>
</dbReference>
<dbReference type="SFLD" id="SFLDG01132">
    <property type="entry name" value="C1.5.3:_5'-Nucleotidase_Like"/>
    <property type="match status" value="1"/>
</dbReference>
<accession>A0A4R0K5S1</accession>
<keyword evidence="2" id="KW-1185">Reference proteome</keyword>
<dbReference type="NCBIfam" id="TIGR01509">
    <property type="entry name" value="HAD-SF-IA-v3"/>
    <property type="match status" value="1"/>
</dbReference>
<dbReference type="PANTHER" id="PTHR12725:SF117">
    <property type="entry name" value="HALOACID DEHALOGENASE-LIKE HYDROLASE"/>
    <property type="match status" value="1"/>
</dbReference>
<dbReference type="EMBL" id="SJKD01000001">
    <property type="protein sequence ID" value="TCC53296.1"/>
    <property type="molecule type" value="Genomic_DNA"/>
</dbReference>
<dbReference type="AlphaFoldDB" id="A0A4R0K5S1"/>